<feature type="region of interest" description="Disordered" evidence="1">
    <location>
        <begin position="359"/>
        <end position="508"/>
    </location>
</feature>
<name>A0A8S3UJS5_MYTED</name>
<dbReference type="Pfam" id="PF13472">
    <property type="entry name" value="Lipase_GDSL_2"/>
    <property type="match status" value="1"/>
</dbReference>
<dbReference type="AlphaFoldDB" id="A0A8S3UJS5"/>
<sequence>MAKRVLIAGHSQVKYFDQYLKLSNVDVVSFSGYRIEQMWGVIGHRVPDYRIVVLHIGANNLWNDTPADVLTHYQSLVESILRLNPSCQILLSGLLPRGQDMFPGKMKSMSFLSLVNRKASYINNKLRNISKSIPRLTNVRHHSFVVDGKLQRLLLSKDGLHLTRDGATTVVRDLEAEIRRQLRPCTPVHFMRLPAILPYSLNYTQQATIKLQDQPPTPYSDALKTPTQYSQPPTHTKPLALDNIVDFPSLPSLEVSIWDPLVSPSRARVVSTVRARVISPSRGRVVSSVRARVVSPSRARVVSSVRARVVSAARARVVSPSRARVVSPSRARVVSPSRARVVSPSRARVVSTVRARVVPSSRARVVSQSATSQSSSHAVTSATSQSSSHVTSATSQSSSHVTSDTSQSSSHVTSATSQSSSHVTSDTSQSSSHVTSDTSQSSSHVTSATSQSSSHVTSATSQSSSHVTSDTSQSSSHVTSDTSQSSSHDTSDTSQSSSHVTSDTSQSSILVGGGPIVPYLTCIEELSKETIVSILSDPDMSKVTSLPPIKPKAGDIFVIESINTEDWKCDQYLWIRDGGRTIKIKGVEIGKVFTK</sequence>
<keyword evidence="4" id="KW-1185">Reference proteome</keyword>
<dbReference type="SUPFAM" id="SSF52266">
    <property type="entry name" value="SGNH hydrolase"/>
    <property type="match status" value="1"/>
</dbReference>
<reference evidence="3" key="1">
    <citation type="submission" date="2021-03" db="EMBL/GenBank/DDBJ databases">
        <authorList>
            <person name="Bekaert M."/>
        </authorList>
    </citation>
    <scope>NUCLEOTIDE SEQUENCE</scope>
</reference>
<organism evidence="3 4">
    <name type="scientific">Mytilus edulis</name>
    <name type="common">Blue mussel</name>
    <dbReference type="NCBI Taxonomy" id="6550"/>
    <lineage>
        <taxon>Eukaryota</taxon>
        <taxon>Metazoa</taxon>
        <taxon>Spiralia</taxon>
        <taxon>Lophotrochozoa</taxon>
        <taxon>Mollusca</taxon>
        <taxon>Bivalvia</taxon>
        <taxon>Autobranchia</taxon>
        <taxon>Pteriomorphia</taxon>
        <taxon>Mytilida</taxon>
        <taxon>Mytiloidea</taxon>
        <taxon>Mytilidae</taxon>
        <taxon>Mytilinae</taxon>
        <taxon>Mytilus</taxon>
    </lineage>
</organism>
<dbReference type="GO" id="GO:0003847">
    <property type="term" value="F:1-alkyl-2-acetylglycerophosphocholine esterase activity"/>
    <property type="evidence" value="ECO:0007669"/>
    <property type="project" value="UniProtKB-EC"/>
</dbReference>
<dbReference type="InterPro" id="IPR036514">
    <property type="entry name" value="SGNH_hydro_sf"/>
</dbReference>
<dbReference type="EMBL" id="CAJPWZ010002875">
    <property type="protein sequence ID" value="CAG2246625.1"/>
    <property type="molecule type" value="Genomic_DNA"/>
</dbReference>
<dbReference type="EC" id="3.1.1.47" evidence="3"/>
<proteinExistence type="predicted"/>
<dbReference type="Gene3D" id="3.40.50.1110">
    <property type="entry name" value="SGNH hydrolase"/>
    <property type="match status" value="1"/>
</dbReference>
<gene>
    <name evidence="3" type="ORF">MEDL_58588</name>
</gene>
<evidence type="ECO:0000256" key="1">
    <source>
        <dbReference type="SAM" id="MobiDB-lite"/>
    </source>
</evidence>
<evidence type="ECO:0000259" key="2">
    <source>
        <dbReference type="Pfam" id="PF13472"/>
    </source>
</evidence>
<accession>A0A8S3UJS5</accession>
<dbReference type="Proteomes" id="UP000683360">
    <property type="component" value="Unassembled WGS sequence"/>
</dbReference>
<dbReference type="InterPro" id="IPR013830">
    <property type="entry name" value="SGNH_hydro"/>
</dbReference>
<keyword evidence="3" id="KW-0378">Hydrolase</keyword>
<protein>
    <submittedName>
        <fullName evidence="3">PAFAH1B2_3</fullName>
        <ecNumber evidence="3">3.1.1.47</ecNumber>
    </submittedName>
</protein>
<feature type="domain" description="SGNH hydrolase-type esterase" evidence="2">
    <location>
        <begin position="15"/>
        <end position="166"/>
    </location>
</feature>
<evidence type="ECO:0000313" key="4">
    <source>
        <dbReference type="Proteomes" id="UP000683360"/>
    </source>
</evidence>
<evidence type="ECO:0000313" key="3">
    <source>
        <dbReference type="EMBL" id="CAG2246625.1"/>
    </source>
</evidence>
<dbReference type="OrthoDB" id="6099896at2759"/>
<comment type="caution">
    <text evidence="3">The sequence shown here is derived from an EMBL/GenBank/DDBJ whole genome shotgun (WGS) entry which is preliminary data.</text>
</comment>